<evidence type="ECO:0000256" key="1">
    <source>
        <dbReference type="PROSITE-ProRule" id="PRU00047"/>
    </source>
</evidence>
<feature type="domain" description="CCHC-type" evidence="2">
    <location>
        <begin position="84"/>
        <end position="99"/>
    </location>
</feature>
<dbReference type="EMBL" id="KQ982037">
    <property type="protein sequence ID" value="KYQ60791.1"/>
    <property type="molecule type" value="Genomic_DNA"/>
</dbReference>
<organism evidence="3 4">
    <name type="scientific">Mycetomoellerius zeteki</name>
    <dbReference type="NCBI Taxonomy" id="64791"/>
    <lineage>
        <taxon>Eukaryota</taxon>
        <taxon>Metazoa</taxon>
        <taxon>Ecdysozoa</taxon>
        <taxon>Arthropoda</taxon>
        <taxon>Hexapoda</taxon>
        <taxon>Insecta</taxon>
        <taxon>Pterygota</taxon>
        <taxon>Neoptera</taxon>
        <taxon>Endopterygota</taxon>
        <taxon>Hymenoptera</taxon>
        <taxon>Apocrita</taxon>
        <taxon>Aculeata</taxon>
        <taxon>Formicoidea</taxon>
        <taxon>Formicidae</taxon>
        <taxon>Myrmicinae</taxon>
        <taxon>Mycetomoellerius</taxon>
    </lineage>
</organism>
<protein>
    <recommendedName>
        <fullName evidence="2">CCHC-type domain-containing protein</fullName>
    </recommendedName>
</protein>
<reference evidence="3 4" key="1">
    <citation type="submission" date="2015-09" db="EMBL/GenBank/DDBJ databases">
        <title>Trachymyrmex zeteki WGS genome.</title>
        <authorList>
            <person name="Nygaard S."/>
            <person name="Hu H."/>
            <person name="Boomsma J."/>
            <person name="Zhang G."/>
        </authorList>
    </citation>
    <scope>NUCLEOTIDE SEQUENCE [LARGE SCALE GENOMIC DNA]</scope>
    <source>
        <strain evidence="3">Tzet28-1</strain>
        <tissue evidence="3">Whole body</tissue>
    </source>
</reference>
<dbReference type="GO" id="GO:0003676">
    <property type="term" value="F:nucleic acid binding"/>
    <property type="evidence" value="ECO:0007669"/>
    <property type="project" value="InterPro"/>
</dbReference>
<dbReference type="Gene3D" id="4.10.60.10">
    <property type="entry name" value="Zinc finger, CCHC-type"/>
    <property type="match status" value="1"/>
</dbReference>
<keyword evidence="4" id="KW-1185">Reference proteome</keyword>
<dbReference type="Proteomes" id="UP000075809">
    <property type="component" value="Unassembled WGS sequence"/>
</dbReference>
<dbReference type="InterPro" id="IPR001878">
    <property type="entry name" value="Znf_CCHC"/>
</dbReference>
<sequence length="152" mass="17550">MRTGVVKNVPLDISEETILKEFNSPTKIISVRRLQRKVRMNSKDELLPSLSVLVKFQGQLLSRALSYMYVSFPVLPYIPRVLMCFSCLRFGHISADCKSTPRCARCGQNRHDNQEHRRNLPPKCCNCGQEHLPSSAKCPMYIRQRQVNHYAQ</sequence>
<gene>
    <name evidence="3" type="ORF">ALC60_00138</name>
</gene>
<keyword evidence="1" id="KW-0863">Zinc-finger</keyword>
<keyword evidence="1" id="KW-0862">Zinc</keyword>
<dbReference type="InterPro" id="IPR036875">
    <property type="entry name" value="Znf_CCHC_sf"/>
</dbReference>
<dbReference type="PROSITE" id="PS50158">
    <property type="entry name" value="ZF_CCHC"/>
    <property type="match status" value="1"/>
</dbReference>
<evidence type="ECO:0000259" key="2">
    <source>
        <dbReference type="PROSITE" id="PS50158"/>
    </source>
</evidence>
<evidence type="ECO:0000313" key="3">
    <source>
        <dbReference type="EMBL" id="KYQ60791.1"/>
    </source>
</evidence>
<name>A0A151XKD4_9HYME</name>
<evidence type="ECO:0000313" key="4">
    <source>
        <dbReference type="Proteomes" id="UP000075809"/>
    </source>
</evidence>
<accession>A0A151XKD4</accession>
<dbReference type="SUPFAM" id="SSF57756">
    <property type="entry name" value="Retrovirus zinc finger-like domains"/>
    <property type="match status" value="1"/>
</dbReference>
<dbReference type="STRING" id="64791.A0A151XKD4"/>
<dbReference type="GO" id="GO:0008270">
    <property type="term" value="F:zinc ion binding"/>
    <property type="evidence" value="ECO:0007669"/>
    <property type="project" value="UniProtKB-KW"/>
</dbReference>
<dbReference type="AlphaFoldDB" id="A0A151XKD4"/>
<keyword evidence="1" id="KW-0479">Metal-binding</keyword>
<proteinExistence type="predicted"/>